<reference evidence="6" key="1">
    <citation type="submission" date="2014-05" db="EMBL/GenBank/DDBJ databases">
        <title>The transcriptome of the halophilic microalga Tetraselmis sp. GSL018 isolated from the Great Salt Lake, Utah.</title>
        <authorList>
            <person name="Jinkerson R.E."/>
            <person name="D'Adamo S."/>
            <person name="Posewitz M.C."/>
        </authorList>
    </citation>
    <scope>NUCLEOTIDE SEQUENCE</scope>
    <source>
        <strain evidence="6">GSL018</strain>
    </source>
</reference>
<dbReference type="InterPro" id="IPR027417">
    <property type="entry name" value="P-loop_NTPase"/>
</dbReference>
<evidence type="ECO:0000256" key="2">
    <source>
        <dbReference type="ARBA" id="ARBA00022801"/>
    </source>
</evidence>
<keyword evidence="3 6" id="KW-0347">Helicase</keyword>
<name>A0A061S6A0_9CHLO</name>
<dbReference type="PROSITE" id="PS51194">
    <property type="entry name" value="HELICASE_CTER"/>
    <property type="match status" value="1"/>
</dbReference>
<dbReference type="PANTHER" id="PTHR47959">
    <property type="entry name" value="ATP-DEPENDENT RNA HELICASE RHLE-RELATED"/>
    <property type="match status" value="1"/>
</dbReference>
<dbReference type="GO" id="GO:0005829">
    <property type="term" value="C:cytosol"/>
    <property type="evidence" value="ECO:0007669"/>
    <property type="project" value="TreeGrafter"/>
</dbReference>
<dbReference type="Pfam" id="PF00271">
    <property type="entry name" value="Helicase_C"/>
    <property type="match status" value="1"/>
</dbReference>
<dbReference type="SUPFAM" id="SSF52540">
    <property type="entry name" value="P-loop containing nucleoside triphosphate hydrolases"/>
    <property type="match status" value="1"/>
</dbReference>
<organism evidence="6">
    <name type="scientific">Tetraselmis sp. GSL018</name>
    <dbReference type="NCBI Taxonomy" id="582737"/>
    <lineage>
        <taxon>Eukaryota</taxon>
        <taxon>Viridiplantae</taxon>
        <taxon>Chlorophyta</taxon>
        <taxon>core chlorophytes</taxon>
        <taxon>Chlorodendrophyceae</taxon>
        <taxon>Chlorodendrales</taxon>
        <taxon>Chlorodendraceae</taxon>
        <taxon>Tetraselmis</taxon>
    </lineage>
</organism>
<dbReference type="GO" id="GO:0003724">
    <property type="term" value="F:RNA helicase activity"/>
    <property type="evidence" value="ECO:0007669"/>
    <property type="project" value="TreeGrafter"/>
</dbReference>
<feature type="non-terminal residue" evidence="6">
    <location>
        <position position="1"/>
    </location>
</feature>
<sequence>GGSRVSLSGAANIPAGTRHRVVVVDDEDTKLLAVARLLRQDLKERGPDAPPARVMVYAQNEDTARRAAPALRKSLWGEHKMTALLPDGKEPLLALQAFRDNKTTLMLATPHHCRGLDLPAVSHVYNLEPPRSHSGYIHQAGRTNRVGFEGEGIVTTAVTRSELPALERLSTELGIRLEEVPVPSIDFKQMILGESPAPQEGSDAAEAESSRIAADYLPEDLIKNLDDVYNLFNLEDPE</sequence>
<evidence type="ECO:0000256" key="4">
    <source>
        <dbReference type="ARBA" id="ARBA00022840"/>
    </source>
</evidence>
<evidence type="ECO:0000256" key="3">
    <source>
        <dbReference type="ARBA" id="ARBA00022806"/>
    </source>
</evidence>
<dbReference type="PANTHER" id="PTHR47959:SF1">
    <property type="entry name" value="ATP-DEPENDENT RNA HELICASE DBPA"/>
    <property type="match status" value="1"/>
</dbReference>
<dbReference type="InterPro" id="IPR050079">
    <property type="entry name" value="DEAD_box_RNA_helicase"/>
</dbReference>
<dbReference type="GO" id="GO:0005524">
    <property type="term" value="F:ATP binding"/>
    <property type="evidence" value="ECO:0007669"/>
    <property type="project" value="UniProtKB-KW"/>
</dbReference>
<keyword evidence="1" id="KW-0547">Nucleotide-binding</keyword>
<dbReference type="AlphaFoldDB" id="A0A061S6A0"/>
<keyword evidence="2" id="KW-0378">Hydrolase</keyword>
<keyword evidence="4" id="KW-0067">ATP-binding</keyword>
<dbReference type="GO" id="GO:0016787">
    <property type="term" value="F:hydrolase activity"/>
    <property type="evidence" value="ECO:0007669"/>
    <property type="project" value="UniProtKB-KW"/>
</dbReference>
<protein>
    <submittedName>
        <fullName evidence="6">Dead deah box helicase</fullName>
    </submittedName>
</protein>
<feature type="domain" description="Helicase C-terminal" evidence="5">
    <location>
        <begin position="37"/>
        <end position="188"/>
    </location>
</feature>
<accession>A0A061S6A0</accession>
<dbReference type="Gene3D" id="3.40.50.300">
    <property type="entry name" value="P-loop containing nucleotide triphosphate hydrolases"/>
    <property type="match status" value="1"/>
</dbReference>
<evidence type="ECO:0000259" key="5">
    <source>
        <dbReference type="PROSITE" id="PS51194"/>
    </source>
</evidence>
<dbReference type="SMART" id="SM00490">
    <property type="entry name" value="HELICc"/>
    <property type="match status" value="1"/>
</dbReference>
<proteinExistence type="predicted"/>
<evidence type="ECO:0000256" key="1">
    <source>
        <dbReference type="ARBA" id="ARBA00022741"/>
    </source>
</evidence>
<feature type="non-terminal residue" evidence="6">
    <location>
        <position position="238"/>
    </location>
</feature>
<evidence type="ECO:0000313" key="6">
    <source>
        <dbReference type="EMBL" id="JAC78425.1"/>
    </source>
</evidence>
<dbReference type="InterPro" id="IPR001650">
    <property type="entry name" value="Helicase_C-like"/>
</dbReference>
<dbReference type="EMBL" id="GBEZ01007006">
    <property type="protein sequence ID" value="JAC78425.1"/>
    <property type="molecule type" value="Transcribed_RNA"/>
</dbReference>
<gene>
    <name evidence="6" type="ORF">TSPGSL018_15155</name>
</gene>